<evidence type="ECO:0000256" key="6">
    <source>
        <dbReference type="ARBA" id="ARBA00023136"/>
    </source>
</evidence>
<evidence type="ECO:0000313" key="9">
    <source>
        <dbReference type="Proteomes" id="UP000520198"/>
    </source>
</evidence>
<feature type="domain" description="ABC transporter" evidence="7">
    <location>
        <begin position="256"/>
        <end position="510"/>
    </location>
</feature>
<evidence type="ECO:0000256" key="3">
    <source>
        <dbReference type="ARBA" id="ARBA00022737"/>
    </source>
</evidence>
<evidence type="ECO:0000256" key="5">
    <source>
        <dbReference type="ARBA" id="ARBA00022840"/>
    </source>
</evidence>
<gene>
    <name evidence="8" type="ORF">HT585_23080</name>
</gene>
<dbReference type="InterPro" id="IPR027417">
    <property type="entry name" value="P-loop_NTPase"/>
</dbReference>
<dbReference type="CDD" id="cd03216">
    <property type="entry name" value="ABC_Carb_Monos_I"/>
    <property type="match status" value="1"/>
</dbReference>
<dbReference type="Proteomes" id="UP000520198">
    <property type="component" value="Unassembled WGS sequence"/>
</dbReference>
<organism evidence="8 9">
    <name type="scientific">Ensifer oleiphilus</name>
    <dbReference type="NCBI Taxonomy" id="2742698"/>
    <lineage>
        <taxon>Bacteria</taxon>
        <taxon>Pseudomonadati</taxon>
        <taxon>Pseudomonadota</taxon>
        <taxon>Alphaproteobacteria</taxon>
        <taxon>Hyphomicrobiales</taxon>
        <taxon>Rhizobiaceae</taxon>
        <taxon>Sinorhizobium/Ensifer group</taxon>
        <taxon>Ensifer</taxon>
    </lineage>
</organism>
<keyword evidence="2" id="KW-0762">Sugar transport</keyword>
<evidence type="ECO:0000256" key="4">
    <source>
        <dbReference type="ARBA" id="ARBA00022741"/>
    </source>
</evidence>
<dbReference type="SUPFAM" id="SSF52540">
    <property type="entry name" value="P-loop containing nucleoside triphosphate hydrolases"/>
    <property type="match status" value="2"/>
</dbReference>
<dbReference type="SMART" id="SM00382">
    <property type="entry name" value="AAA"/>
    <property type="match status" value="1"/>
</dbReference>
<dbReference type="InterPro" id="IPR003593">
    <property type="entry name" value="AAA+_ATPase"/>
</dbReference>
<keyword evidence="9" id="KW-1185">Reference proteome</keyword>
<dbReference type="PANTHER" id="PTHR43790:SF9">
    <property type="entry name" value="GALACTOFURANOSE TRANSPORTER ATP-BINDING PROTEIN YTFR"/>
    <property type="match status" value="1"/>
</dbReference>
<accession>A0A7Y6Q9V1</accession>
<dbReference type="PANTHER" id="PTHR43790">
    <property type="entry name" value="CARBOHYDRATE TRANSPORT ATP-BINDING PROTEIN MG119-RELATED"/>
    <property type="match status" value="1"/>
</dbReference>
<keyword evidence="4" id="KW-0547">Nucleotide-binding</keyword>
<evidence type="ECO:0000256" key="1">
    <source>
        <dbReference type="ARBA" id="ARBA00022448"/>
    </source>
</evidence>
<dbReference type="Pfam" id="PF00005">
    <property type="entry name" value="ABC_tran"/>
    <property type="match status" value="2"/>
</dbReference>
<protein>
    <submittedName>
        <fullName evidence="8">Sugar ABC transporter ATP-binding protein</fullName>
    </submittedName>
</protein>
<feature type="domain" description="ABC transporter" evidence="7">
    <location>
        <begin position="3"/>
        <end position="241"/>
    </location>
</feature>
<dbReference type="RefSeq" id="WP_176355150.1">
    <property type="nucleotide sequence ID" value="NZ_JABWDU010000007.1"/>
</dbReference>
<evidence type="ECO:0000313" key="8">
    <source>
        <dbReference type="EMBL" id="NVD41758.1"/>
    </source>
</evidence>
<dbReference type="Gene3D" id="3.40.50.300">
    <property type="entry name" value="P-loop containing nucleotide triphosphate hydrolases"/>
    <property type="match status" value="2"/>
</dbReference>
<keyword evidence="6" id="KW-0472">Membrane</keyword>
<sequence length="511" mass="55955">MSIVLDNITKQWPGTLALDGVSIEIVEGRVHGIVGENGAGKTTLVSILSGAVQPTAGTLNMARQPVAFENPAAAVANGVSLVSQEGSLVPHLTGAENICLGFEPVKSRFFINRREVQRQAENLAKQWFPETMIALDRKVDELPYADQKVIEILRALHSRPKVLILDEPTATLPAKEKQSLWTLIRQLSDAGMAVVLISHFLQEVIDLCDEITVLQDGRRVSHLSNVEHDVSERQLIDLMLNRGQAGNQDRLLDGALKERNLADGAEIVVDIKGWQGARFLMDGLEVRSGEIVGLIGLTGSGHFEFAQSLFEPSLATAGEYRFKSKDVGRASVRDMKRRGAALIPDHRMINAMIGDWTVRENMSMAGIQETSLRPFGVVQNGRERAETQRLIKRLNIKTSSTETKIVELSGGNKQKVSVAKWQFASEGKYKLFVFLEPTEGVDVGAKREIHDLILSLAERGAAVIVASSDLLEVAHVADRVVAFRNGHAADQIARRDFSEAVFINAIAGVTQ</sequence>
<keyword evidence="1" id="KW-0813">Transport</keyword>
<evidence type="ECO:0000256" key="2">
    <source>
        <dbReference type="ARBA" id="ARBA00022597"/>
    </source>
</evidence>
<dbReference type="EMBL" id="JABWDU010000007">
    <property type="protein sequence ID" value="NVD41758.1"/>
    <property type="molecule type" value="Genomic_DNA"/>
</dbReference>
<dbReference type="AlphaFoldDB" id="A0A7Y6Q9V1"/>
<dbReference type="InterPro" id="IPR003439">
    <property type="entry name" value="ABC_transporter-like_ATP-bd"/>
</dbReference>
<proteinExistence type="predicted"/>
<name>A0A7Y6Q9V1_9HYPH</name>
<dbReference type="GO" id="GO:0016887">
    <property type="term" value="F:ATP hydrolysis activity"/>
    <property type="evidence" value="ECO:0007669"/>
    <property type="project" value="InterPro"/>
</dbReference>
<keyword evidence="3" id="KW-0677">Repeat</keyword>
<dbReference type="GO" id="GO:0005524">
    <property type="term" value="F:ATP binding"/>
    <property type="evidence" value="ECO:0007669"/>
    <property type="project" value="UniProtKB-KW"/>
</dbReference>
<comment type="caution">
    <text evidence="8">The sequence shown here is derived from an EMBL/GenBank/DDBJ whole genome shotgun (WGS) entry which is preliminary data.</text>
</comment>
<evidence type="ECO:0000259" key="7">
    <source>
        <dbReference type="PROSITE" id="PS50893"/>
    </source>
</evidence>
<dbReference type="PROSITE" id="PS50893">
    <property type="entry name" value="ABC_TRANSPORTER_2"/>
    <property type="match status" value="2"/>
</dbReference>
<keyword evidence="5 8" id="KW-0067">ATP-binding</keyword>
<reference evidence="8 9" key="1">
    <citation type="submission" date="2020-06" db="EMBL/GenBank/DDBJ databases">
        <authorList>
            <person name="Grouzdev D.S."/>
        </authorList>
    </citation>
    <scope>NUCLEOTIDE SEQUENCE [LARGE SCALE GENOMIC DNA]</scope>
    <source>
        <strain evidence="8 9">HO-A22</strain>
    </source>
</reference>
<dbReference type="InterPro" id="IPR050107">
    <property type="entry name" value="ABC_carbohydrate_import_ATPase"/>
</dbReference>